<dbReference type="EMBL" id="FOTW01000011">
    <property type="protein sequence ID" value="SFM05812.1"/>
    <property type="molecule type" value="Genomic_DNA"/>
</dbReference>
<dbReference type="Gene3D" id="3.40.30.10">
    <property type="entry name" value="Glutaredoxin"/>
    <property type="match status" value="1"/>
</dbReference>
<evidence type="ECO:0000313" key="2">
    <source>
        <dbReference type="EMBL" id="SFM05812.1"/>
    </source>
</evidence>
<name>A0A1I4MR65_9BURK</name>
<evidence type="ECO:0000256" key="1">
    <source>
        <dbReference type="SAM" id="Phobius"/>
    </source>
</evidence>
<organism evidence="2 3">
    <name type="scientific">Rugamonas rubra</name>
    <dbReference type="NCBI Taxonomy" id="758825"/>
    <lineage>
        <taxon>Bacteria</taxon>
        <taxon>Pseudomonadati</taxon>
        <taxon>Pseudomonadota</taxon>
        <taxon>Betaproteobacteria</taxon>
        <taxon>Burkholderiales</taxon>
        <taxon>Oxalobacteraceae</taxon>
        <taxon>Telluria group</taxon>
        <taxon>Rugamonas</taxon>
    </lineage>
</organism>
<keyword evidence="3" id="KW-1185">Reference proteome</keyword>
<feature type="transmembrane region" description="Helical" evidence="1">
    <location>
        <begin position="6"/>
        <end position="24"/>
    </location>
</feature>
<proteinExistence type="predicted"/>
<protein>
    <recommendedName>
        <fullName evidence="4">Methylamine dehydrogenase accessory protein MauD</fullName>
    </recommendedName>
</protein>
<dbReference type="AlphaFoldDB" id="A0A1I4MR65"/>
<evidence type="ECO:0008006" key="4">
    <source>
        <dbReference type="Google" id="ProtNLM"/>
    </source>
</evidence>
<keyword evidence="1" id="KW-1133">Transmembrane helix</keyword>
<dbReference type="RefSeq" id="WP_093387991.1">
    <property type="nucleotide sequence ID" value="NZ_FOTW01000011.1"/>
</dbReference>
<sequence length="188" mass="19766">MSELDTIHLALAALAGAIALNLKLSFRLLGLLKQHGLDGARADALPLGAPVPAVRGRPLVGKGPWREALPAGRPTVLLFLSSKCVKCRAKLAELAALAPLAACAGVELRLVSTEPGWRLRRWLAGSGLDGVTLRVGAKPYRRLNPLLASPAYLFVDEHGALQAGGPIGDDDWLSFAAQMRELDADAAA</sequence>
<gene>
    <name evidence="2" type="ORF">SAMN02982985_02580</name>
</gene>
<dbReference type="Proteomes" id="UP000199470">
    <property type="component" value="Unassembled WGS sequence"/>
</dbReference>
<evidence type="ECO:0000313" key="3">
    <source>
        <dbReference type="Proteomes" id="UP000199470"/>
    </source>
</evidence>
<keyword evidence="1" id="KW-0472">Membrane</keyword>
<reference evidence="2 3" key="1">
    <citation type="submission" date="2016-10" db="EMBL/GenBank/DDBJ databases">
        <authorList>
            <person name="de Groot N.N."/>
        </authorList>
    </citation>
    <scope>NUCLEOTIDE SEQUENCE [LARGE SCALE GENOMIC DNA]</scope>
    <source>
        <strain evidence="2 3">ATCC 43154</strain>
    </source>
</reference>
<keyword evidence="1" id="KW-0812">Transmembrane</keyword>
<accession>A0A1I4MR65</accession>
<dbReference type="OrthoDB" id="8708000at2"/>
<dbReference type="InterPro" id="IPR036249">
    <property type="entry name" value="Thioredoxin-like_sf"/>
</dbReference>
<dbReference type="STRING" id="758825.SAMN02982985_02580"/>
<dbReference type="SUPFAM" id="SSF52833">
    <property type="entry name" value="Thioredoxin-like"/>
    <property type="match status" value="1"/>
</dbReference>